<dbReference type="InterPro" id="IPR044281">
    <property type="entry name" value="IMP4/RPF1"/>
</dbReference>
<name>A0A5J4V370_9EUKA</name>
<evidence type="ECO:0000313" key="2">
    <source>
        <dbReference type="EMBL" id="KAA6376495.1"/>
    </source>
</evidence>
<dbReference type="PANTHER" id="PTHR22734">
    <property type="entry name" value="U3 SMALL NUCLEOLAR RIBONUCLEOPROTEIN PROTEIN IMP4"/>
    <property type="match status" value="1"/>
</dbReference>
<dbReference type="GO" id="GO:0034457">
    <property type="term" value="C:Mpp10 complex"/>
    <property type="evidence" value="ECO:0007669"/>
    <property type="project" value="UniProtKB-ARBA"/>
</dbReference>
<dbReference type="EMBL" id="SNRW01010479">
    <property type="protein sequence ID" value="KAA6376495.1"/>
    <property type="molecule type" value="Genomic_DNA"/>
</dbReference>
<accession>A0A5J4V370</accession>
<dbReference type="Gene3D" id="3.40.50.10480">
    <property type="entry name" value="Probable brix-domain ribosomal biogenesis protein"/>
    <property type="match status" value="1"/>
</dbReference>
<organism evidence="2 3">
    <name type="scientific">Streblomastix strix</name>
    <dbReference type="NCBI Taxonomy" id="222440"/>
    <lineage>
        <taxon>Eukaryota</taxon>
        <taxon>Metamonada</taxon>
        <taxon>Preaxostyla</taxon>
        <taxon>Oxymonadida</taxon>
        <taxon>Streblomastigidae</taxon>
        <taxon>Streblomastix</taxon>
    </lineage>
</organism>
<evidence type="ECO:0000313" key="3">
    <source>
        <dbReference type="Proteomes" id="UP000324800"/>
    </source>
</evidence>
<dbReference type="FunFam" id="3.40.50.10480:FF:000001">
    <property type="entry name" value="IMP4, U3 small nucleolar ribonucleoprotein"/>
    <property type="match status" value="1"/>
</dbReference>
<dbReference type="GO" id="GO:0042134">
    <property type="term" value="F:rRNA primary transcript binding"/>
    <property type="evidence" value="ECO:0007669"/>
    <property type="project" value="InterPro"/>
</dbReference>
<comment type="caution">
    <text evidence="2">The sequence shown here is derived from an EMBL/GenBank/DDBJ whole genome shotgun (WGS) entry which is preliminary data.</text>
</comment>
<dbReference type="OrthoDB" id="10253204at2759"/>
<feature type="domain" description="Brix" evidence="1">
    <location>
        <begin position="83"/>
        <end position="263"/>
    </location>
</feature>
<dbReference type="GO" id="GO:0030515">
    <property type="term" value="F:snoRNA binding"/>
    <property type="evidence" value="ECO:0007669"/>
    <property type="project" value="TreeGrafter"/>
</dbReference>
<dbReference type="Pfam" id="PF04427">
    <property type="entry name" value="Brix"/>
    <property type="match status" value="1"/>
</dbReference>
<reference evidence="2 3" key="1">
    <citation type="submission" date="2019-03" db="EMBL/GenBank/DDBJ databases">
        <title>Single cell metagenomics reveals metabolic interactions within the superorganism composed of flagellate Streblomastix strix and complex community of Bacteroidetes bacteria on its surface.</title>
        <authorList>
            <person name="Treitli S.C."/>
            <person name="Kolisko M."/>
            <person name="Husnik F."/>
            <person name="Keeling P."/>
            <person name="Hampl V."/>
        </authorList>
    </citation>
    <scope>NUCLEOTIDE SEQUENCE [LARGE SCALE GENOMIC DNA]</scope>
    <source>
        <strain evidence="2">ST1C</strain>
    </source>
</reference>
<sequence>MIRRNARLRREYIFKKSEHAHEVITEKKKKLIKQAMLEGKPIPTELRYEERKLSNEVSLDNDDTIDAGLGIDDEYAMVGSRDPKIVVTTSRDPSSRLLQFVKELDIIIPNTQRINRGTHIISELVDACRTADVTDLLIVHEHRGQPDGLVISHLPYGPTAYFGVVNTVLRHDVETQGHIPEQYPQLIFHNMRTPLGIRVRSILQALFPVPKPDSKRVITFYNHNDYISFRHHSFARKGKDVELEEMGPRFELRLFKIKLGTVEMKDADEEFALHSFVRSAKKAKLL</sequence>
<dbReference type="PANTHER" id="PTHR22734:SF2">
    <property type="entry name" value="U3 SMALL NUCLEOLAR RIBONUCLEOPROTEIN PROTEIN IMP4"/>
    <property type="match status" value="1"/>
</dbReference>
<dbReference type="AlphaFoldDB" id="A0A5J4V370"/>
<dbReference type="SMART" id="SM00879">
    <property type="entry name" value="Brix"/>
    <property type="match status" value="1"/>
</dbReference>
<evidence type="ECO:0000259" key="1">
    <source>
        <dbReference type="PROSITE" id="PS50833"/>
    </source>
</evidence>
<dbReference type="InterPro" id="IPR007109">
    <property type="entry name" value="Brix"/>
</dbReference>
<dbReference type="GO" id="GO:0005654">
    <property type="term" value="C:nucleoplasm"/>
    <property type="evidence" value="ECO:0007669"/>
    <property type="project" value="UniProtKB-ARBA"/>
</dbReference>
<dbReference type="PROSITE" id="PS50833">
    <property type="entry name" value="BRIX"/>
    <property type="match status" value="1"/>
</dbReference>
<proteinExistence type="predicted"/>
<protein>
    <submittedName>
        <fullName evidence="2">Putative U3 small nucleolar ribonucleoprotein IMP4</fullName>
    </submittedName>
</protein>
<dbReference type="SUPFAM" id="SSF52954">
    <property type="entry name" value="Class II aaRS ABD-related"/>
    <property type="match status" value="1"/>
</dbReference>
<gene>
    <name evidence="2" type="ORF">EZS28_027977</name>
</gene>
<dbReference type="GO" id="GO:0042274">
    <property type="term" value="P:ribosomal small subunit biogenesis"/>
    <property type="evidence" value="ECO:0007669"/>
    <property type="project" value="UniProtKB-ARBA"/>
</dbReference>
<dbReference type="GO" id="GO:0006364">
    <property type="term" value="P:rRNA processing"/>
    <property type="evidence" value="ECO:0007669"/>
    <property type="project" value="InterPro"/>
</dbReference>
<dbReference type="Proteomes" id="UP000324800">
    <property type="component" value="Unassembled WGS sequence"/>
</dbReference>
<dbReference type="GO" id="GO:0032040">
    <property type="term" value="C:small-subunit processome"/>
    <property type="evidence" value="ECO:0007669"/>
    <property type="project" value="TreeGrafter"/>
</dbReference>
<keyword evidence="2" id="KW-0687">Ribonucleoprotein</keyword>